<feature type="transmembrane region" description="Helical" evidence="1">
    <location>
        <begin position="283"/>
        <end position="313"/>
    </location>
</feature>
<protein>
    <submittedName>
        <fullName evidence="3">DUF418 domain-containing protein</fullName>
    </submittedName>
</protein>
<organism evidence="3 4">
    <name type="scientific">Spirosoma arboris</name>
    <dbReference type="NCBI Taxonomy" id="2682092"/>
    <lineage>
        <taxon>Bacteria</taxon>
        <taxon>Pseudomonadati</taxon>
        <taxon>Bacteroidota</taxon>
        <taxon>Cytophagia</taxon>
        <taxon>Cytophagales</taxon>
        <taxon>Cytophagaceae</taxon>
        <taxon>Spirosoma</taxon>
    </lineage>
</organism>
<feature type="transmembrane region" description="Helical" evidence="1">
    <location>
        <begin position="394"/>
        <end position="413"/>
    </location>
</feature>
<dbReference type="AlphaFoldDB" id="A0A7K1S3W7"/>
<dbReference type="InterPro" id="IPR052529">
    <property type="entry name" value="Bact_Transport_Assoc"/>
</dbReference>
<name>A0A7K1S3W7_9BACT</name>
<evidence type="ECO:0000259" key="2">
    <source>
        <dbReference type="Pfam" id="PF04235"/>
    </source>
</evidence>
<evidence type="ECO:0000313" key="3">
    <source>
        <dbReference type="EMBL" id="MVM28500.1"/>
    </source>
</evidence>
<dbReference type="PANTHER" id="PTHR30590">
    <property type="entry name" value="INNER MEMBRANE PROTEIN"/>
    <property type="match status" value="1"/>
</dbReference>
<dbReference type="Pfam" id="PF04235">
    <property type="entry name" value="DUF418"/>
    <property type="match status" value="1"/>
</dbReference>
<keyword evidence="1" id="KW-1133">Transmembrane helix</keyword>
<dbReference type="InterPro" id="IPR007349">
    <property type="entry name" value="DUF418"/>
</dbReference>
<dbReference type="PANTHER" id="PTHR30590:SF2">
    <property type="entry name" value="INNER MEMBRANE PROTEIN"/>
    <property type="match status" value="1"/>
</dbReference>
<sequence length="444" mass="50512">MVSCSLPISVMSWPRSSSSSRILLILLLRMEPSIHRSVTSSQAPNVIRGIALLGMLIINSQTYSLFAFLTPQQVYQLQLDRSDAYVPMQFFIYLFVKGPFEMIYSFLFGFWFYKQWESDKQADLDADRIAQLRLVFLLVLGVTHGIIFWSGDILHLYALLGFSLLYFAKRSVPSLGKWIVGLVLLAILLPFGQVLIQPKGATEVIQRDLQMENILDQLLTSWQQGSIWDVMTNQRMAIMMRYRIAFTQGLSSYILHETMLLIGLIASKLGLPYRITRLKVRFSLFLLLLFPVAFLIKSFSVLLELGLVVFPAIDQACQPLLVSVSTFIGTLLLTMVYLLEMGLNVRLRPSGWMMWVGRVGQMGLSNYLLQTLLCSILFYGYGLGLSGHLTLLESLIPVLGIYVLQVVSSNLWLRYYQQGPVEYLWHRITYGKSIPSNQTATVRL</sequence>
<dbReference type="EMBL" id="WPIN01000001">
    <property type="protein sequence ID" value="MVM28500.1"/>
    <property type="molecule type" value="Genomic_DNA"/>
</dbReference>
<feature type="transmembrane region" description="Helical" evidence="1">
    <location>
        <begin position="319"/>
        <end position="343"/>
    </location>
</feature>
<keyword evidence="1" id="KW-0812">Transmembrane</keyword>
<feature type="transmembrane region" description="Helical" evidence="1">
    <location>
        <begin position="90"/>
        <end position="113"/>
    </location>
</feature>
<comment type="caution">
    <text evidence="3">The sequence shown here is derived from an EMBL/GenBank/DDBJ whole genome shotgun (WGS) entry which is preliminary data.</text>
</comment>
<keyword evidence="1" id="KW-0472">Membrane</keyword>
<gene>
    <name evidence="3" type="ORF">GO755_00550</name>
</gene>
<evidence type="ECO:0000313" key="4">
    <source>
        <dbReference type="Proteomes" id="UP000436006"/>
    </source>
</evidence>
<proteinExistence type="predicted"/>
<feature type="transmembrane region" description="Helical" evidence="1">
    <location>
        <begin position="178"/>
        <end position="196"/>
    </location>
</feature>
<feature type="transmembrane region" description="Helical" evidence="1">
    <location>
        <begin position="250"/>
        <end position="271"/>
    </location>
</feature>
<feature type="domain" description="DUF418" evidence="2">
    <location>
        <begin position="307"/>
        <end position="432"/>
    </location>
</feature>
<feature type="transmembrane region" description="Helical" evidence="1">
    <location>
        <begin position="133"/>
        <end position="166"/>
    </location>
</feature>
<feature type="transmembrane region" description="Helical" evidence="1">
    <location>
        <begin position="46"/>
        <end position="69"/>
    </location>
</feature>
<feature type="transmembrane region" description="Helical" evidence="1">
    <location>
        <begin position="364"/>
        <end position="382"/>
    </location>
</feature>
<reference evidence="3 4" key="1">
    <citation type="submission" date="2019-12" db="EMBL/GenBank/DDBJ databases">
        <title>Spirosoma sp. HMF4905 genome sequencing and assembly.</title>
        <authorList>
            <person name="Kang H."/>
            <person name="Cha I."/>
            <person name="Kim H."/>
            <person name="Joh K."/>
        </authorList>
    </citation>
    <scope>NUCLEOTIDE SEQUENCE [LARGE SCALE GENOMIC DNA]</scope>
    <source>
        <strain evidence="3 4">HMF4905</strain>
    </source>
</reference>
<dbReference type="Proteomes" id="UP000436006">
    <property type="component" value="Unassembled WGS sequence"/>
</dbReference>
<accession>A0A7K1S3W7</accession>
<keyword evidence="4" id="KW-1185">Reference proteome</keyword>
<evidence type="ECO:0000256" key="1">
    <source>
        <dbReference type="SAM" id="Phobius"/>
    </source>
</evidence>